<protein>
    <submittedName>
        <fullName evidence="2">Uncharacterized protein</fullName>
    </submittedName>
</protein>
<keyword evidence="1" id="KW-0732">Signal</keyword>
<feature type="chain" id="PRO_5047089694" evidence="1">
    <location>
        <begin position="20"/>
        <end position="93"/>
    </location>
</feature>
<dbReference type="Proteomes" id="UP001412067">
    <property type="component" value="Unassembled WGS sequence"/>
</dbReference>
<sequence>MRFIVALLIASLFVDKADSELSFIPRPKDCIHALHISLEFAPSNIAIPTLSRQSHKPLIHYRSITAGEQVQIEKLTLGLGIIRIELMTSTTSR</sequence>
<evidence type="ECO:0000313" key="2">
    <source>
        <dbReference type="EMBL" id="KAK8966063.1"/>
    </source>
</evidence>
<dbReference type="EMBL" id="JBBWWR010000005">
    <property type="protein sequence ID" value="KAK8966063.1"/>
    <property type="molecule type" value="Genomic_DNA"/>
</dbReference>
<evidence type="ECO:0000313" key="3">
    <source>
        <dbReference type="Proteomes" id="UP001412067"/>
    </source>
</evidence>
<comment type="caution">
    <text evidence="2">The sequence shown here is derived from an EMBL/GenBank/DDBJ whole genome shotgun (WGS) entry which is preliminary data.</text>
</comment>
<keyword evidence="3" id="KW-1185">Reference proteome</keyword>
<organism evidence="2 3">
    <name type="scientific">Platanthera guangdongensis</name>
    <dbReference type="NCBI Taxonomy" id="2320717"/>
    <lineage>
        <taxon>Eukaryota</taxon>
        <taxon>Viridiplantae</taxon>
        <taxon>Streptophyta</taxon>
        <taxon>Embryophyta</taxon>
        <taxon>Tracheophyta</taxon>
        <taxon>Spermatophyta</taxon>
        <taxon>Magnoliopsida</taxon>
        <taxon>Liliopsida</taxon>
        <taxon>Asparagales</taxon>
        <taxon>Orchidaceae</taxon>
        <taxon>Orchidoideae</taxon>
        <taxon>Orchideae</taxon>
        <taxon>Orchidinae</taxon>
        <taxon>Platanthera</taxon>
    </lineage>
</organism>
<reference evidence="2 3" key="1">
    <citation type="journal article" date="2022" name="Nat. Plants">
        <title>Genomes of leafy and leafless Platanthera orchids illuminate the evolution of mycoheterotrophy.</title>
        <authorList>
            <person name="Li M.H."/>
            <person name="Liu K.W."/>
            <person name="Li Z."/>
            <person name="Lu H.C."/>
            <person name="Ye Q.L."/>
            <person name="Zhang D."/>
            <person name="Wang J.Y."/>
            <person name="Li Y.F."/>
            <person name="Zhong Z.M."/>
            <person name="Liu X."/>
            <person name="Yu X."/>
            <person name="Liu D.K."/>
            <person name="Tu X.D."/>
            <person name="Liu B."/>
            <person name="Hao Y."/>
            <person name="Liao X.Y."/>
            <person name="Jiang Y.T."/>
            <person name="Sun W.H."/>
            <person name="Chen J."/>
            <person name="Chen Y.Q."/>
            <person name="Ai Y."/>
            <person name="Zhai J.W."/>
            <person name="Wu S.S."/>
            <person name="Zhou Z."/>
            <person name="Hsiao Y.Y."/>
            <person name="Wu W.L."/>
            <person name="Chen Y.Y."/>
            <person name="Lin Y.F."/>
            <person name="Hsu J.L."/>
            <person name="Li C.Y."/>
            <person name="Wang Z.W."/>
            <person name="Zhao X."/>
            <person name="Zhong W.Y."/>
            <person name="Ma X.K."/>
            <person name="Ma L."/>
            <person name="Huang J."/>
            <person name="Chen G.Z."/>
            <person name="Huang M.Z."/>
            <person name="Huang L."/>
            <person name="Peng D.H."/>
            <person name="Luo Y.B."/>
            <person name="Zou S.Q."/>
            <person name="Chen S.P."/>
            <person name="Lan S."/>
            <person name="Tsai W.C."/>
            <person name="Van de Peer Y."/>
            <person name="Liu Z.J."/>
        </authorList>
    </citation>
    <scope>NUCLEOTIDE SEQUENCE [LARGE SCALE GENOMIC DNA]</scope>
    <source>
        <strain evidence="2">Lor288</strain>
    </source>
</reference>
<name>A0ABR2MPZ8_9ASPA</name>
<evidence type="ECO:0000256" key="1">
    <source>
        <dbReference type="SAM" id="SignalP"/>
    </source>
</evidence>
<proteinExistence type="predicted"/>
<accession>A0ABR2MPZ8</accession>
<feature type="signal peptide" evidence="1">
    <location>
        <begin position="1"/>
        <end position="19"/>
    </location>
</feature>
<gene>
    <name evidence="2" type="ORF">KSP40_PGU003020</name>
</gene>